<keyword evidence="1" id="KW-0812">Transmembrane</keyword>
<keyword evidence="1" id="KW-0472">Membrane</keyword>
<feature type="transmembrane region" description="Helical" evidence="1">
    <location>
        <begin position="89"/>
        <end position="108"/>
    </location>
</feature>
<comment type="caution">
    <text evidence="2">The sequence shown here is derived from an EMBL/GenBank/DDBJ whole genome shotgun (WGS) entry which is preliminary data.</text>
</comment>
<keyword evidence="3" id="KW-1185">Reference proteome</keyword>
<reference evidence="2 3" key="1">
    <citation type="submission" date="2019-02" db="EMBL/GenBank/DDBJ databases">
        <title>Deep-cultivation of Planctomycetes and their phenomic and genomic characterization uncovers novel biology.</title>
        <authorList>
            <person name="Wiegand S."/>
            <person name="Jogler M."/>
            <person name="Boedeker C."/>
            <person name="Pinto D."/>
            <person name="Vollmers J."/>
            <person name="Rivas-Marin E."/>
            <person name="Kohn T."/>
            <person name="Peeters S.H."/>
            <person name="Heuer A."/>
            <person name="Rast P."/>
            <person name="Oberbeckmann S."/>
            <person name="Bunk B."/>
            <person name="Jeske O."/>
            <person name="Meyerdierks A."/>
            <person name="Storesund J.E."/>
            <person name="Kallscheuer N."/>
            <person name="Luecker S."/>
            <person name="Lage O.M."/>
            <person name="Pohl T."/>
            <person name="Merkel B.J."/>
            <person name="Hornburger P."/>
            <person name="Mueller R.-W."/>
            <person name="Bruemmer F."/>
            <person name="Labrenz M."/>
            <person name="Spormann A.M."/>
            <person name="Op Den Camp H."/>
            <person name="Overmann J."/>
            <person name="Amann R."/>
            <person name="Jetten M.S.M."/>
            <person name="Mascher T."/>
            <person name="Medema M.H."/>
            <person name="Devos D.P."/>
            <person name="Kaster A.-K."/>
            <person name="Ovreas L."/>
            <person name="Rohde M."/>
            <person name="Galperin M.Y."/>
            <person name="Jogler C."/>
        </authorList>
    </citation>
    <scope>NUCLEOTIDE SEQUENCE [LARGE SCALE GENOMIC DNA]</scope>
    <source>
        <strain evidence="2 3">CA13</strain>
    </source>
</reference>
<organism evidence="2 3">
    <name type="scientific">Novipirellula herctigrandis</name>
    <dbReference type="NCBI Taxonomy" id="2527986"/>
    <lineage>
        <taxon>Bacteria</taxon>
        <taxon>Pseudomonadati</taxon>
        <taxon>Planctomycetota</taxon>
        <taxon>Planctomycetia</taxon>
        <taxon>Pirellulales</taxon>
        <taxon>Pirellulaceae</taxon>
        <taxon>Novipirellula</taxon>
    </lineage>
</organism>
<sequence>MNGDVRPLKQRQALTVEPNPYNAPNEVNDSRLLATYNEQIKFLVSREIELFSDRLHICGNVRAIRIDANVPLQDLVTPPDRIWLRSRHFVWATWLNWILLGALAVAYFGFETRAMGLIGLSTIILIPALVYLIYNARQNEYAQYKNSSGVVVFDLCRRGPSAAEFEAFNNAIASAVSRLANHAMQRSGGGDVSASGESTPAAR</sequence>
<keyword evidence="1" id="KW-1133">Transmembrane helix</keyword>
<dbReference type="EMBL" id="SJPJ01000003">
    <property type="protein sequence ID" value="TWT75780.1"/>
    <property type="molecule type" value="Genomic_DNA"/>
</dbReference>
<feature type="transmembrane region" description="Helical" evidence="1">
    <location>
        <begin position="114"/>
        <end position="134"/>
    </location>
</feature>
<dbReference type="AlphaFoldDB" id="A0A5C5YLR8"/>
<evidence type="ECO:0000313" key="2">
    <source>
        <dbReference type="EMBL" id="TWT75780.1"/>
    </source>
</evidence>
<dbReference type="Proteomes" id="UP000315010">
    <property type="component" value="Unassembled WGS sequence"/>
</dbReference>
<proteinExistence type="predicted"/>
<evidence type="ECO:0000313" key="3">
    <source>
        <dbReference type="Proteomes" id="UP000315010"/>
    </source>
</evidence>
<evidence type="ECO:0000256" key="1">
    <source>
        <dbReference type="SAM" id="Phobius"/>
    </source>
</evidence>
<protein>
    <submittedName>
        <fullName evidence="2">Uncharacterized protein</fullName>
    </submittedName>
</protein>
<gene>
    <name evidence="2" type="ORF">CA13_73530</name>
</gene>
<accession>A0A5C5YLR8</accession>
<name>A0A5C5YLR8_9BACT</name>